<reference evidence="1" key="1">
    <citation type="submission" date="2023-05" db="EMBL/GenBank/DDBJ databases">
        <authorList>
            <consortium name="ELIXIR-Norway"/>
        </authorList>
    </citation>
    <scope>NUCLEOTIDE SEQUENCE</scope>
</reference>
<gene>
    <name evidence="1" type="ORF">MRATA1EN22A_LOCUS7833</name>
</gene>
<feature type="non-terminal residue" evidence="1">
    <location>
        <position position="1"/>
    </location>
</feature>
<organism evidence="1 2">
    <name type="scientific">Rangifer tarandus platyrhynchus</name>
    <name type="common">Svalbard reindeer</name>
    <dbReference type="NCBI Taxonomy" id="3082113"/>
    <lineage>
        <taxon>Eukaryota</taxon>
        <taxon>Metazoa</taxon>
        <taxon>Chordata</taxon>
        <taxon>Craniata</taxon>
        <taxon>Vertebrata</taxon>
        <taxon>Euteleostomi</taxon>
        <taxon>Mammalia</taxon>
        <taxon>Eutheria</taxon>
        <taxon>Laurasiatheria</taxon>
        <taxon>Artiodactyla</taxon>
        <taxon>Ruminantia</taxon>
        <taxon>Pecora</taxon>
        <taxon>Cervidae</taxon>
        <taxon>Odocoileinae</taxon>
        <taxon>Rangifer</taxon>
    </lineage>
</organism>
<proteinExistence type="predicted"/>
<name>A0AC59YLS9_RANTA</name>
<accession>A0AC59YLS9</accession>
<dbReference type="EMBL" id="OX596102">
    <property type="protein sequence ID" value="CAM9814299.1"/>
    <property type="molecule type" value="Genomic_DNA"/>
</dbReference>
<evidence type="ECO:0000313" key="2">
    <source>
        <dbReference type="Proteomes" id="UP001162501"/>
    </source>
</evidence>
<reference evidence="1" key="2">
    <citation type="submission" date="2025-03" db="EMBL/GenBank/DDBJ databases">
        <authorList>
            <consortium name="ELIXIR-Norway"/>
            <consortium name="Elixir Norway"/>
        </authorList>
    </citation>
    <scope>NUCLEOTIDE SEQUENCE</scope>
</reference>
<dbReference type="Proteomes" id="UP001162501">
    <property type="component" value="Chromosome 18"/>
</dbReference>
<protein>
    <submittedName>
        <fullName evidence="1">Uncharacterized protein</fullName>
    </submittedName>
</protein>
<evidence type="ECO:0000313" key="1">
    <source>
        <dbReference type="EMBL" id="CAM9814299.1"/>
    </source>
</evidence>
<sequence>AEGAGHTARVPTRWWRQVRGPGRAHPASVRLQLHTVLRFYAPAAGPEHPSRPPPLAVPRRLGVPLPDENVLELLPNRRHGFSRSARKRSFDKICRCPRG</sequence>
<feature type="non-terminal residue" evidence="1">
    <location>
        <position position="99"/>
    </location>
</feature>